<feature type="signal peptide" evidence="1">
    <location>
        <begin position="1"/>
        <end position="27"/>
    </location>
</feature>
<protein>
    <submittedName>
        <fullName evidence="2">Uncharacterized protein</fullName>
    </submittedName>
</protein>
<evidence type="ECO:0000256" key="1">
    <source>
        <dbReference type="SAM" id="SignalP"/>
    </source>
</evidence>
<keyword evidence="1" id="KW-0732">Signal</keyword>
<evidence type="ECO:0000313" key="2">
    <source>
        <dbReference type="EMBL" id="RJT92045.1"/>
    </source>
</evidence>
<keyword evidence="3" id="KW-1185">Reference proteome</keyword>
<accession>A0A3A5MSQ8</accession>
<dbReference type="EMBL" id="QZVS01000033">
    <property type="protein sequence ID" value="RJT92045.1"/>
    <property type="molecule type" value="Genomic_DNA"/>
</dbReference>
<organism evidence="2 3">
    <name type="scientific">Cryobacterium melibiosiphilum</name>
    <dbReference type="NCBI Taxonomy" id="995039"/>
    <lineage>
        <taxon>Bacteria</taxon>
        <taxon>Bacillati</taxon>
        <taxon>Actinomycetota</taxon>
        <taxon>Actinomycetes</taxon>
        <taxon>Micrococcales</taxon>
        <taxon>Microbacteriaceae</taxon>
        <taxon>Cryobacterium</taxon>
    </lineage>
</organism>
<name>A0A3A5MSQ8_9MICO</name>
<gene>
    <name evidence="2" type="ORF">D6T64_00800</name>
</gene>
<proteinExistence type="predicted"/>
<feature type="chain" id="PRO_5017315760" evidence="1">
    <location>
        <begin position="28"/>
        <end position="137"/>
    </location>
</feature>
<reference evidence="2 3" key="1">
    <citation type="submission" date="2018-09" db="EMBL/GenBank/DDBJ databases">
        <title>Novel species of Cryobacterium.</title>
        <authorList>
            <person name="Liu Q."/>
            <person name="Xin Y.-H."/>
        </authorList>
    </citation>
    <scope>NUCLEOTIDE SEQUENCE [LARGE SCALE GENOMIC DNA]</scope>
    <source>
        <strain evidence="2 3">Hh39</strain>
    </source>
</reference>
<dbReference type="Proteomes" id="UP000272015">
    <property type="component" value="Unassembled WGS sequence"/>
</dbReference>
<comment type="caution">
    <text evidence="2">The sequence shown here is derived from an EMBL/GenBank/DDBJ whole genome shotgun (WGS) entry which is preliminary data.</text>
</comment>
<dbReference type="AlphaFoldDB" id="A0A3A5MSQ8"/>
<sequence length="137" mass="13897">MRSPSAARTAPRAAAAPVAASPAPAQAATLFNKNVWTSGFQTEIDACRGAVNVTGRYGVAVIAEHWSCGGSRFPGAGSTITLSGVNSGTYRVGGIVAVLNVATDGTSNIPRGYDLLYQTCINGSSATMSFAALTRIG</sequence>
<evidence type="ECO:0000313" key="3">
    <source>
        <dbReference type="Proteomes" id="UP000272015"/>
    </source>
</evidence>